<dbReference type="Gene3D" id="1.10.1530.10">
    <property type="match status" value="1"/>
</dbReference>
<name>I8RGV6_9FIRM</name>
<dbReference type="RefSeq" id="WP_007933322.1">
    <property type="nucleotide sequence ID" value="NZ_AKVJ01000022.1"/>
</dbReference>
<evidence type="ECO:0000313" key="4">
    <source>
        <dbReference type="Proteomes" id="UP000004324"/>
    </source>
</evidence>
<comment type="similarity">
    <text evidence="1">Belongs to the LDH2/MDH2 oxidoreductase family.</text>
</comment>
<dbReference type="AlphaFoldDB" id="I8RGV6"/>
<keyword evidence="2" id="KW-0560">Oxidoreductase</keyword>
<protein>
    <submittedName>
        <fullName evidence="3">Malate/L-lactate dehydrogenase</fullName>
    </submittedName>
</protein>
<dbReference type="InterPro" id="IPR043144">
    <property type="entry name" value="Mal/L-sulf/L-lact_DH-like_ah"/>
</dbReference>
<dbReference type="OrthoDB" id="9769447at2"/>
<comment type="caution">
    <text evidence="3">The sequence shown here is derived from an EMBL/GenBank/DDBJ whole genome shotgun (WGS) entry which is preliminary data.</text>
</comment>
<evidence type="ECO:0000256" key="1">
    <source>
        <dbReference type="ARBA" id="ARBA00006056"/>
    </source>
</evidence>
<accession>I8RGV6</accession>
<sequence length="351" mass="37190">MSSEQNIFSVSSLHQFVVQVLVKAGVPIADSEIVADNLLKADLWGVGTHGISRFPRYLMRIKDGSINSRPAITINKLWPALLAVDGDNGLGSVVAVKAMEAAIKAADSFGLCAVGVRGSNHFGTAGFYCDLAAKRNYLAIVFTNALSAIPPWGGKEAYLGTNPIAIGFPRLAKNPVIIDLATSIVARGKIITAAKQGLSIPEGWALDKEGRPTTNAEEALLGMILPMAGPKGYALALAVDHLSGVLTGAAFGKDVASYSGTHNQADVGHLIIVIKIDGFISMADYYERTEKFCEEIKAVEKAAGVGEIYLPGEREQILEKSLLVKGIEIPNKLLAELKDIAHEYGVPLVGA</sequence>
<dbReference type="SUPFAM" id="SSF89733">
    <property type="entry name" value="L-sulfolactate dehydrogenase-like"/>
    <property type="match status" value="1"/>
</dbReference>
<dbReference type="InterPro" id="IPR036111">
    <property type="entry name" value="Mal/L-sulfo/L-lacto_DH-like_sf"/>
</dbReference>
<evidence type="ECO:0000256" key="2">
    <source>
        <dbReference type="ARBA" id="ARBA00023002"/>
    </source>
</evidence>
<dbReference type="PATRIC" id="fig|1149862.3.peg.1837"/>
<dbReference type="PANTHER" id="PTHR11091">
    <property type="entry name" value="OXIDOREDUCTASE-RELATED"/>
    <property type="match status" value="1"/>
</dbReference>
<keyword evidence="4" id="KW-1185">Reference proteome</keyword>
<evidence type="ECO:0000313" key="3">
    <source>
        <dbReference type="EMBL" id="EIW18888.1"/>
    </source>
</evidence>
<dbReference type="InterPro" id="IPR003767">
    <property type="entry name" value="Malate/L-lactate_DH-like"/>
</dbReference>
<dbReference type="PANTHER" id="PTHR11091:SF0">
    <property type="entry name" value="MALATE DEHYDROGENASE"/>
    <property type="match status" value="1"/>
</dbReference>
<gene>
    <name evidence="3" type="ORF">FB4_0413</name>
</gene>
<reference evidence="3 4" key="1">
    <citation type="journal article" date="2012" name="J. Bacteriol.">
        <title>Draft Genome Sequences for Two Metal-Reducing Pelosinus fermentans Strains Isolated from a Cr(VI)-Contaminated Site and for Type Strain R7.</title>
        <authorList>
            <person name="Brown S.D."/>
            <person name="Podar M."/>
            <person name="Klingeman D.M."/>
            <person name="Johnson C.M."/>
            <person name="Yang Z.K."/>
            <person name="Utturkar S.M."/>
            <person name="Land M.L."/>
            <person name="Mosher J.J."/>
            <person name="Hurt R.A.Jr."/>
            <person name="Phelps T.J."/>
            <person name="Palumbo A.V."/>
            <person name="Arkin A.P."/>
            <person name="Hazen T.C."/>
            <person name="Elias D.A."/>
        </authorList>
    </citation>
    <scope>NUCLEOTIDE SEQUENCE [LARGE SCALE GENOMIC DNA]</scope>
    <source>
        <strain evidence="3 4">B4</strain>
    </source>
</reference>
<dbReference type="InterPro" id="IPR043143">
    <property type="entry name" value="Mal/L-sulf/L-lact_DH-like_NADP"/>
</dbReference>
<dbReference type="EMBL" id="AKVJ01000022">
    <property type="protein sequence ID" value="EIW18888.1"/>
    <property type="molecule type" value="Genomic_DNA"/>
</dbReference>
<dbReference type="Pfam" id="PF02615">
    <property type="entry name" value="Ldh_2"/>
    <property type="match status" value="1"/>
</dbReference>
<dbReference type="Gene3D" id="3.30.1370.60">
    <property type="entry name" value="Hypothetical oxidoreductase yiak, domain 2"/>
    <property type="match status" value="1"/>
</dbReference>
<proteinExistence type="inferred from homology"/>
<dbReference type="GO" id="GO:0016491">
    <property type="term" value="F:oxidoreductase activity"/>
    <property type="evidence" value="ECO:0007669"/>
    <property type="project" value="UniProtKB-KW"/>
</dbReference>
<organism evidence="3 4">
    <name type="scientific">Pelosinus fermentans B4</name>
    <dbReference type="NCBI Taxonomy" id="1149862"/>
    <lineage>
        <taxon>Bacteria</taxon>
        <taxon>Bacillati</taxon>
        <taxon>Bacillota</taxon>
        <taxon>Negativicutes</taxon>
        <taxon>Selenomonadales</taxon>
        <taxon>Sporomusaceae</taxon>
        <taxon>Pelosinus</taxon>
    </lineage>
</organism>
<dbReference type="Proteomes" id="UP000004324">
    <property type="component" value="Unassembled WGS sequence"/>
</dbReference>